<keyword evidence="2" id="KW-0813">Transport</keyword>
<dbReference type="PANTHER" id="PTHR43790:SF9">
    <property type="entry name" value="GALACTOFURANOSE TRANSPORTER ATP-BINDING PROTEIN YTFR"/>
    <property type="match status" value="1"/>
</dbReference>
<dbReference type="CDD" id="cd03216">
    <property type="entry name" value="ABC_Carb_Monos_I"/>
    <property type="match status" value="1"/>
</dbReference>
<organism evidence="11 12">
    <name type="scientific">Pseudooceanicola pacificus</name>
    <dbReference type="NCBI Taxonomy" id="2676438"/>
    <lineage>
        <taxon>Bacteria</taxon>
        <taxon>Pseudomonadati</taxon>
        <taxon>Pseudomonadota</taxon>
        <taxon>Alphaproteobacteria</taxon>
        <taxon>Rhodobacterales</taxon>
        <taxon>Paracoccaceae</taxon>
        <taxon>Pseudooceanicola</taxon>
    </lineage>
</organism>
<evidence type="ECO:0000256" key="8">
    <source>
        <dbReference type="ARBA" id="ARBA00022967"/>
    </source>
</evidence>
<dbReference type="InterPro" id="IPR017871">
    <property type="entry name" value="ABC_transporter-like_CS"/>
</dbReference>
<protein>
    <submittedName>
        <fullName evidence="11">ATP-binding cassette domain-containing protein</fullName>
    </submittedName>
</protein>
<evidence type="ECO:0000256" key="1">
    <source>
        <dbReference type="ARBA" id="ARBA00004202"/>
    </source>
</evidence>
<gene>
    <name evidence="11" type="ORF">GLS40_04240</name>
</gene>
<evidence type="ECO:0000256" key="2">
    <source>
        <dbReference type="ARBA" id="ARBA00022448"/>
    </source>
</evidence>
<dbReference type="InterPro" id="IPR027417">
    <property type="entry name" value="P-loop_NTPase"/>
</dbReference>
<evidence type="ECO:0000256" key="6">
    <source>
        <dbReference type="ARBA" id="ARBA00022741"/>
    </source>
</evidence>
<evidence type="ECO:0000313" key="12">
    <source>
        <dbReference type="Proteomes" id="UP000443843"/>
    </source>
</evidence>
<dbReference type="CDD" id="cd03215">
    <property type="entry name" value="ABC_Carb_Monos_II"/>
    <property type="match status" value="1"/>
</dbReference>
<dbReference type="SMART" id="SM00382">
    <property type="entry name" value="AAA"/>
    <property type="match status" value="2"/>
</dbReference>
<dbReference type="Gene3D" id="3.40.50.300">
    <property type="entry name" value="P-loop containing nucleotide triphosphate hydrolases"/>
    <property type="match status" value="2"/>
</dbReference>
<dbReference type="GO" id="GO:0005886">
    <property type="term" value="C:plasma membrane"/>
    <property type="evidence" value="ECO:0007669"/>
    <property type="project" value="UniProtKB-SubCell"/>
</dbReference>
<dbReference type="GO" id="GO:0016887">
    <property type="term" value="F:ATP hydrolysis activity"/>
    <property type="evidence" value="ECO:0007669"/>
    <property type="project" value="InterPro"/>
</dbReference>
<keyword evidence="3" id="KW-1003">Cell membrane</keyword>
<dbReference type="InterPro" id="IPR050107">
    <property type="entry name" value="ABC_carbohydrate_import_ATPase"/>
</dbReference>
<name>A0A844W2A4_9RHOB</name>
<evidence type="ECO:0000256" key="5">
    <source>
        <dbReference type="ARBA" id="ARBA00022737"/>
    </source>
</evidence>
<dbReference type="InterPro" id="IPR003593">
    <property type="entry name" value="AAA+_ATPase"/>
</dbReference>
<dbReference type="SUPFAM" id="SSF52540">
    <property type="entry name" value="P-loop containing nucleoside triphosphate hydrolases"/>
    <property type="match status" value="2"/>
</dbReference>
<dbReference type="InterPro" id="IPR003439">
    <property type="entry name" value="ABC_transporter-like_ATP-bd"/>
</dbReference>
<accession>A0A844W2A4</accession>
<feature type="domain" description="ABC transporter" evidence="10">
    <location>
        <begin position="254"/>
        <end position="497"/>
    </location>
</feature>
<dbReference type="PROSITE" id="PS50893">
    <property type="entry name" value="ABC_TRANSPORTER_2"/>
    <property type="match status" value="2"/>
</dbReference>
<dbReference type="PROSITE" id="PS00211">
    <property type="entry name" value="ABC_TRANSPORTER_1"/>
    <property type="match status" value="1"/>
</dbReference>
<dbReference type="FunFam" id="3.40.50.300:FF:000127">
    <property type="entry name" value="Ribose import ATP-binding protein RbsA"/>
    <property type="match status" value="1"/>
</dbReference>
<evidence type="ECO:0000259" key="10">
    <source>
        <dbReference type="PROSITE" id="PS50893"/>
    </source>
</evidence>
<dbReference type="Pfam" id="PF00005">
    <property type="entry name" value="ABC_tran"/>
    <property type="match status" value="2"/>
</dbReference>
<dbReference type="Proteomes" id="UP000443843">
    <property type="component" value="Unassembled WGS sequence"/>
</dbReference>
<dbReference type="AlphaFoldDB" id="A0A844W2A4"/>
<sequence>MSRPSVLALRHVTKSFGPVEVLHGVTLDLRAGEVLALIGENGAGKSTTMKILAGIEAPSSGRILLDGQEVAFGSLHEGEEAGIVMIHQEFNLAEQLTVEQNIFLGRELRKGWLLDKARMRRLTRDYLARIDCQVDPDTLVSKLSNSDKQMVEIAKALSRDARVLVMDEPTAVLTGSETRILFDQVRALKAAGTAILFTSHKLGEVAEIADTVTVLRDGTLVHDGPAGEITEDEMATVMVGRDVSDLFPDKPVAAPDREVLLRVEGLNVPGRASDISFDLHRGEILGIAGLIGSGRTEAMEGLCGLRPATSTAVEIGGAPVGITRPGDALAHGLCYLTEDRKLRGLLLDKGMRENLTLQALHKYGRVLIDFAAEDRALDQAIDEFDIRAGARSMRVGNLSGGNQQKLLLAKVMQSDPMILIVDEPTRGIDIGTKQQIYAFLRKLAAEGHGVVVISSEMQEVIGLSDRVMVMRSGRIAKVLSGDQITEDIIIRHAMGVGTGSTERVA</sequence>
<evidence type="ECO:0000256" key="4">
    <source>
        <dbReference type="ARBA" id="ARBA00022597"/>
    </source>
</evidence>
<comment type="subcellular location">
    <subcellularLocation>
        <location evidence="1">Cell membrane</location>
        <topology evidence="1">Peripheral membrane protein</topology>
    </subcellularLocation>
</comment>
<reference evidence="11 12" key="1">
    <citation type="submission" date="2019-11" db="EMBL/GenBank/DDBJ databases">
        <title>Pseudooceanicola pacifica sp. nov., isolated from deep-sea sediment of the Pacific Ocean.</title>
        <authorList>
            <person name="Lyu L."/>
        </authorList>
    </citation>
    <scope>NUCLEOTIDE SEQUENCE [LARGE SCALE GENOMIC DNA]</scope>
    <source>
        <strain evidence="11 12">216_PA32_1</strain>
    </source>
</reference>
<comment type="caution">
    <text evidence="11">The sequence shown here is derived from an EMBL/GenBank/DDBJ whole genome shotgun (WGS) entry which is preliminary data.</text>
</comment>
<keyword evidence="4" id="KW-0762">Sugar transport</keyword>
<dbReference type="GO" id="GO:0005524">
    <property type="term" value="F:ATP binding"/>
    <property type="evidence" value="ECO:0007669"/>
    <property type="project" value="UniProtKB-KW"/>
</dbReference>
<proteinExistence type="predicted"/>
<keyword evidence="12" id="KW-1185">Reference proteome</keyword>
<dbReference type="EMBL" id="WNXQ01000002">
    <property type="protein sequence ID" value="MWB77225.1"/>
    <property type="molecule type" value="Genomic_DNA"/>
</dbReference>
<dbReference type="PANTHER" id="PTHR43790">
    <property type="entry name" value="CARBOHYDRATE TRANSPORT ATP-BINDING PROTEIN MG119-RELATED"/>
    <property type="match status" value="1"/>
</dbReference>
<keyword evidence="6" id="KW-0547">Nucleotide-binding</keyword>
<evidence type="ECO:0000256" key="9">
    <source>
        <dbReference type="ARBA" id="ARBA00023136"/>
    </source>
</evidence>
<keyword evidence="9" id="KW-0472">Membrane</keyword>
<evidence type="ECO:0000313" key="11">
    <source>
        <dbReference type="EMBL" id="MWB77225.1"/>
    </source>
</evidence>
<keyword evidence="5" id="KW-0677">Repeat</keyword>
<evidence type="ECO:0000256" key="7">
    <source>
        <dbReference type="ARBA" id="ARBA00022840"/>
    </source>
</evidence>
<feature type="domain" description="ABC transporter" evidence="10">
    <location>
        <begin position="7"/>
        <end position="242"/>
    </location>
</feature>
<evidence type="ECO:0000256" key="3">
    <source>
        <dbReference type="ARBA" id="ARBA00022475"/>
    </source>
</evidence>
<keyword evidence="8" id="KW-1278">Translocase</keyword>
<dbReference type="RefSeq" id="WP_160381494.1">
    <property type="nucleotide sequence ID" value="NZ_WNXQ01000002.1"/>
</dbReference>
<keyword evidence="7 11" id="KW-0067">ATP-binding</keyword>